<accession>A0A1H4PS34</accession>
<proteinExistence type="predicted"/>
<dbReference type="EMBL" id="FNSV01000005">
    <property type="protein sequence ID" value="SEC10068.1"/>
    <property type="molecule type" value="Genomic_DNA"/>
</dbReference>
<evidence type="ECO:0000313" key="1">
    <source>
        <dbReference type="EMBL" id="SEC10068.1"/>
    </source>
</evidence>
<evidence type="ECO:0008006" key="3">
    <source>
        <dbReference type="Google" id="ProtNLM"/>
    </source>
</evidence>
<dbReference type="SUPFAM" id="SSF110849">
    <property type="entry name" value="ParB/Sulfiredoxin"/>
    <property type="match status" value="1"/>
</dbReference>
<gene>
    <name evidence="1" type="ORF">SAMN04490239_2875</name>
</gene>
<protein>
    <recommendedName>
        <fullName evidence="3">ParB-like nuclease domain-containing protein</fullName>
    </recommendedName>
</protein>
<dbReference type="AlphaFoldDB" id="A0A1H4PS34"/>
<organism evidence="1 2">
    <name type="scientific">Rhodococcus koreensis</name>
    <dbReference type="NCBI Taxonomy" id="99653"/>
    <lineage>
        <taxon>Bacteria</taxon>
        <taxon>Bacillati</taxon>
        <taxon>Actinomycetota</taxon>
        <taxon>Actinomycetes</taxon>
        <taxon>Mycobacteriales</taxon>
        <taxon>Nocardiaceae</taxon>
        <taxon>Rhodococcus</taxon>
    </lineage>
</organism>
<dbReference type="InterPro" id="IPR036086">
    <property type="entry name" value="ParB/Sulfiredoxin_sf"/>
</dbReference>
<dbReference type="Proteomes" id="UP000183561">
    <property type="component" value="Unassembled WGS sequence"/>
</dbReference>
<sequence>MARDTGFPAADAENDFTRQRRRAELSRLVSWLRREPDDVNEILPFDEVVAAVGRVGERSLGLQVIPVNSIVGSVDRTRDFDRFFRPTSTRVRERWQRLAAAQRRGESVPPIQVYRIGSMHFVSDGHHRVSIAYAMHWSTIDAYVTEIQTKISPDGIAQRGDLVIKDHRRLFLTRVPLSGPQRAAVVVTDPWEYAEISQSVEAWGFRLMQEMGEFLSRETVARRWFGEEYLPVVRMLRAAGMLPDHTDAEAYLWVARERYRLVRRHVWNDEIIAELSHLAPRRHKPASSSTTRS</sequence>
<dbReference type="RefSeq" id="WP_072948291.1">
    <property type="nucleotide sequence ID" value="NZ_CP070609.1"/>
</dbReference>
<dbReference type="OrthoDB" id="1100724at2"/>
<keyword evidence="2" id="KW-1185">Reference proteome</keyword>
<name>A0A1H4PS34_9NOCA</name>
<evidence type="ECO:0000313" key="2">
    <source>
        <dbReference type="Proteomes" id="UP000183561"/>
    </source>
</evidence>
<reference evidence="2" key="1">
    <citation type="submission" date="2016-10" db="EMBL/GenBank/DDBJ databases">
        <authorList>
            <person name="Varghese N."/>
            <person name="Submissions S."/>
        </authorList>
    </citation>
    <scope>NUCLEOTIDE SEQUENCE [LARGE SCALE GENOMIC DNA]</scope>
    <source>
        <strain evidence="2">DSM 44498</strain>
    </source>
</reference>